<proteinExistence type="inferred from homology"/>
<evidence type="ECO:0000256" key="8">
    <source>
        <dbReference type="SAM" id="MobiDB-lite"/>
    </source>
</evidence>
<keyword evidence="5 7" id="KW-1133">Transmembrane helix</keyword>
<feature type="transmembrane region" description="Helical" evidence="7">
    <location>
        <begin position="455"/>
        <end position="473"/>
    </location>
</feature>
<accession>A0A7W5P6T2</accession>
<comment type="caution">
    <text evidence="10">The sequence shown here is derived from an EMBL/GenBank/DDBJ whole genome shotgun (WGS) entry which is preliminary data.</text>
</comment>
<evidence type="ECO:0000313" key="11">
    <source>
        <dbReference type="Proteomes" id="UP000565572"/>
    </source>
</evidence>
<dbReference type="GO" id="GO:0043190">
    <property type="term" value="C:ATP-binding cassette (ABC) transporter complex"/>
    <property type="evidence" value="ECO:0007669"/>
    <property type="project" value="TreeGrafter"/>
</dbReference>
<dbReference type="Gene3D" id="1.10.3720.10">
    <property type="entry name" value="MetI-like"/>
    <property type="match status" value="2"/>
</dbReference>
<feature type="transmembrane region" description="Helical" evidence="7">
    <location>
        <begin position="479"/>
        <end position="501"/>
    </location>
</feature>
<gene>
    <name evidence="10" type="ORF">FHX39_001697</name>
</gene>
<dbReference type="Proteomes" id="UP000565572">
    <property type="component" value="Unassembled WGS sequence"/>
</dbReference>
<organism evidence="10 11">
    <name type="scientific">Microlunatus antarcticus</name>
    <dbReference type="NCBI Taxonomy" id="53388"/>
    <lineage>
        <taxon>Bacteria</taxon>
        <taxon>Bacillati</taxon>
        <taxon>Actinomycetota</taxon>
        <taxon>Actinomycetes</taxon>
        <taxon>Propionibacteriales</taxon>
        <taxon>Propionibacteriaceae</taxon>
        <taxon>Microlunatus</taxon>
    </lineage>
</organism>
<evidence type="ECO:0000256" key="7">
    <source>
        <dbReference type="RuleBase" id="RU363032"/>
    </source>
</evidence>
<feature type="transmembrane region" description="Helical" evidence="7">
    <location>
        <begin position="205"/>
        <end position="232"/>
    </location>
</feature>
<name>A0A7W5P6T2_9ACTN</name>
<dbReference type="GO" id="GO:0005275">
    <property type="term" value="F:amine transmembrane transporter activity"/>
    <property type="evidence" value="ECO:0007669"/>
    <property type="project" value="TreeGrafter"/>
</dbReference>
<dbReference type="CDD" id="cd06261">
    <property type="entry name" value="TM_PBP2"/>
    <property type="match status" value="2"/>
</dbReference>
<feature type="domain" description="ABC transmembrane type-1" evidence="9">
    <location>
        <begin position="475"/>
        <end position="655"/>
    </location>
</feature>
<dbReference type="InterPro" id="IPR035906">
    <property type="entry name" value="MetI-like_sf"/>
</dbReference>
<keyword evidence="6 7" id="KW-0472">Membrane</keyword>
<sequence length="669" mass="68887">MTTTAPARPTEQATPAPAEPAPARRIVTRTTALLAVLVVGVMVGIALQGRATLEVARSDLSPFQVGVNGLRDSLDASRGSSGLLRVLDGVAGALNAVIEALQHLVSDAPPGRPTPEIGWLGVVALAVVVTLAVAGWRLAVLTALVFAAFGTFGYWQESLDTLVVTFVSVVLVLVVGLPLGVWMGTSRRVSRVVTPVLDVMQTLPSFVYLLPVTLFFGIGGAPAVIATFVYAFPPVVRVTAEGIRGVDRSVLEATDSLGTTGAQRLLRVLLPMSRRTVLVGVNQSVMAALSMVTIAAFINSPGLGVPVISALASLDVGTSFTAGVLVALAAVMLDRVTTAAGERTGLMRTPAGVRRRRIGLGAAAVIAVVCVYYSHLYLALARFPTSPDLGGPVGAAAQGVADAVALHGSAVTGPLSQAFTVVLLNPFQALLASSPWWLVAAVLVACSALLAGWRVGVVALVCVGVILAVGIWHEAMVTLATAVVGSLLVVVLALVVGVLMANDRRVDLVVRPVLDTAQTIPAFVYLVPALALFGSTRFTAMVAAVIYGAPVAIKLVCDGIRGVSPTTVEAARSTGATRWQLVTRVQLPMARSSVALAANQGLLYVFAVVVIGGLVGAGGLGYLVVAGFSQSELFGKGVAAGVAIVALAILFDRTTQGWVARTGSREEHQ</sequence>
<dbReference type="SUPFAM" id="SSF161098">
    <property type="entry name" value="MetI-like"/>
    <property type="match status" value="2"/>
</dbReference>
<evidence type="ECO:0000256" key="4">
    <source>
        <dbReference type="ARBA" id="ARBA00022692"/>
    </source>
</evidence>
<dbReference type="GO" id="GO:0015871">
    <property type="term" value="P:choline transport"/>
    <property type="evidence" value="ECO:0007669"/>
    <property type="project" value="TreeGrafter"/>
</dbReference>
<feature type="transmembrane region" description="Helical" evidence="7">
    <location>
        <begin position="513"/>
        <end position="532"/>
    </location>
</feature>
<feature type="transmembrane region" description="Helical" evidence="7">
    <location>
        <begin position="277"/>
        <end position="298"/>
    </location>
</feature>
<reference evidence="10 11" key="1">
    <citation type="submission" date="2020-08" db="EMBL/GenBank/DDBJ databases">
        <title>Sequencing the genomes of 1000 actinobacteria strains.</title>
        <authorList>
            <person name="Klenk H.-P."/>
        </authorList>
    </citation>
    <scope>NUCLEOTIDE SEQUENCE [LARGE SCALE GENOMIC DNA]</scope>
    <source>
        <strain evidence="10 11">DSM 11053</strain>
    </source>
</reference>
<keyword evidence="3" id="KW-1003">Cell membrane</keyword>
<dbReference type="FunFam" id="1.10.3720.10:FF:000001">
    <property type="entry name" value="Glycine betaine ABC transporter, permease"/>
    <property type="match status" value="1"/>
</dbReference>
<feature type="transmembrane region" description="Helical" evidence="7">
    <location>
        <begin position="117"/>
        <end position="150"/>
    </location>
</feature>
<dbReference type="InterPro" id="IPR000515">
    <property type="entry name" value="MetI-like"/>
</dbReference>
<dbReference type="RefSeq" id="WP_198423309.1">
    <property type="nucleotide sequence ID" value="NZ_JACHZG010000001.1"/>
</dbReference>
<dbReference type="PANTHER" id="PTHR47737">
    <property type="entry name" value="GLYCINE BETAINE/PROLINE BETAINE TRANSPORT SYSTEM PERMEASE PROTEIN PROW"/>
    <property type="match status" value="1"/>
</dbReference>
<evidence type="ECO:0000259" key="9">
    <source>
        <dbReference type="PROSITE" id="PS50928"/>
    </source>
</evidence>
<evidence type="ECO:0000313" key="10">
    <source>
        <dbReference type="EMBL" id="MBB3326753.1"/>
    </source>
</evidence>
<comment type="similarity">
    <text evidence="7">Belongs to the binding-protein-dependent transport system permease family.</text>
</comment>
<feature type="transmembrane region" description="Helical" evidence="7">
    <location>
        <begin position="32"/>
        <end position="51"/>
    </location>
</feature>
<dbReference type="EMBL" id="JACHZG010000001">
    <property type="protein sequence ID" value="MBB3326753.1"/>
    <property type="molecule type" value="Genomic_DNA"/>
</dbReference>
<feature type="region of interest" description="Disordered" evidence="8">
    <location>
        <begin position="1"/>
        <end position="23"/>
    </location>
</feature>
<dbReference type="PROSITE" id="PS50928">
    <property type="entry name" value="ABC_TM1"/>
    <property type="match status" value="2"/>
</dbReference>
<evidence type="ECO:0000256" key="5">
    <source>
        <dbReference type="ARBA" id="ARBA00022989"/>
    </source>
</evidence>
<feature type="transmembrane region" description="Helical" evidence="7">
    <location>
        <begin position="429"/>
        <end position="450"/>
    </location>
</feature>
<keyword evidence="4 7" id="KW-0812">Transmembrane</keyword>
<dbReference type="PANTHER" id="PTHR47737:SF1">
    <property type="entry name" value="GLYCINE BETAINE_PROLINE BETAINE TRANSPORT SYSTEM PERMEASE PROTEIN PROW"/>
    <property type="match status" value="1"/>
</dbReference>
<evidence type="ECO:0000256" key="6">
    <source>
        <dbReference type="ARBA" id="ARBA00023136"/>
    </source>
</evidence>
<evidence type="ECO:0000256" key="1">
    <source>
        <dbReference type="ARBA" id="ARBA00004141"/>
    </source>
</evidence>
<feature type="transmembrane region" description="Helical" evidence="7">
    <location>
        <begin position="601"/>
        <end position="627"/>
    </location>
</feature>
<dbReference type="GO" id="GO:0015226">
    <property type="term" value="F:carnitine transmembrane transporter activity"/>
    <property type="evidence" value="ECO:0007669"/>
    <property type="project" value="TreeGrafter"/>
</dbReference>
<feature type="transmembrane region" description="Helical" evidence="7">
    <location>
        <begin position="633"/>
        <end position="651"/>
    </location>
</feature>
<feature type="domain" description="ABC transmembrane type-1" evidence="9">
    <location>
        <begin position="158"/>
        <end position="337"/>
    </location>
</feature>
<dbReference type="AlphaFoldDB" id="A0A7W5P6T2"/>
<protein>
    <submittedName>
        <fullName evidence="10">Glycine betaine/proline transport system permease protein</fullName>
    </submittedName>
</protein>
<dbReference type="Pfam" id="PF00528">
    <property type="entry name" value="BPD_transp_1"/>
    <property type="match status" value="2"/>
</dbReference>
<comment type="subcellular location">
    <subcellularLocation>
        <location evidence="7">Cell membrane</location>
        <topology evidence="7">Multi-pass membrane protein</topology>
    </subcellularLocation>
    <subcellularLocation>
        <location evidence="1">Membrane</location>
        <topology evidence="1">Multi-pass membrane protein</topology>
    </subcellularLocation>
</comment>
<keyword evidence="11" id="KW-1185">Reference proteome</keyword>
<feature type="transmembrane region" description="Helical" evidence="7">
    <location>
        <begin position="162"/>
        <end position="185"/>
    </location>
</feature>
<feature type="transmembrane region" description="Helical" evidence="7">
    <location>
        <begin position="318"/>
        <end position="337"/>
    </location>
</feature>
<feature type="transmembrane region" description="Helical" evidence="7">
    <location>
        <begin position="358"/>
        <end position="380"/>
    </location>
</feature>
<evidence type="ECO:0000256" key="2">
    <source>
        <dbReference type="ARBA" id="ARBA00022448"/>
    </source>
</evidence>
<evidence type="ECO:0000256" key="3">
    <source>
        <dbReference type="ARBA" id="ARBA00022475"/>
    </source>
</evidence>
<dbReference type="GO" id="GO:0031460">
    <property type="term" value="P:glycine betaine transport"/>
    <property type="evidence" value="ECO:0007669"/>
    <property type="project" value="TreeGrafter"/>
</dbReference>
<keyword evidence="2 7" id="KW-0813">Transport</keyword>